<dbReference type="AlphaFoldDB" id="A0A062VEA4"/>
<feature type="coiled-coil region" evidence="2">
    <location>
        <begin position="47"/>
        <end position="124"/>
    </location>
</feature>
<accession>A0A062VEA4</accession>
<evidence type="ECO:0000313" key="4">
    <source>
        <dbReference type="Proteomes" id="UP000027153"/>
    </source>
</evidence>
<dbReference type="PANTHER" id="PTHR31088:SF6">
    <property type="entry name" value="PHAGE SHOCK PROTEIN A"/>
    <property type="match status" value="1"/>
</dbReference>
<evidence type="ECO:0000256" key="1">
    <source>
        <dbReference type="ARBA" id="ARBA00043985"/>
    </source>
</evidence>
<keyword evidence="4" id="KW-1185">Reference proteome</keyword>
<organism evidence="3 4">
    <name type="scientific">Candidatus Methanoperedens nitratireducens</name>
    <dbReference type="NCBI Taxonomy" id="1392998"/>
    <lineage>
        <taxon>Archaea</taxon>
        <taxon>Methanobacteriati</taxon>
        <taxon>Methanobacteriota</taxon>
        <taxon>Stenosarchaea group</taxon>
        <taxon>Methanomicrobia</taxon>
        <taxon>Methanosarcinales</taxon>
        <taxon>ANME-2 cluster</taxon>
        <taxon>Candidatus Methanoperedentaceae</taxon>
        <taxon>Candidatus Methanoperedens</taxon>
    </lineage>
</organism>
<dbReference type="Proteomes" id="UP000027153">
    <property type="component" value="Unassembled WGS sequence"/>
</dbReference>
<comment type="caution">
    <text evidence="3">The sequence shown here is derived from an EMBL/GenBank/DDBJ whole genome shotgun (WGS) entry which is preliminary data.</text>
</comment>
<dbReference type="Pfam" id="PF04012">
    <property type="entry name" value="PspA_IM30"/>
    <property type="match status" value="1"/>
</dbReference>
<proteinExistence type="inferred from homology"/>
<name>A0A062VEA4_9EURY</name>
<gene>
    <name evidence="3" type="ORF">ANME2D_00589</name>
</gene>
<comment type="similarity">
    <text evidence="1">Belongs to the PspA/Vipp/IM30 family.</text>
</comment>
<evidence type="ECO:0000313" key="3">
    <source>
        <dbReference type="EMBL" id="KCZ73520.1"/>
    </source>
</evidence>
<dbReference type="EMBL" id="JMIY01000001">
    <property type="protein sequence ID" value="KCZ73520.1"/>
    <property type="molecule type" value="Genomic_DNA"/>
</dbReference>
<reference evidence="3 4" key="1">
    <citation type="journal article" date="2013" name="Nature">
        <title>Anaerobic oxidation of methane coupled to nitrate reduction in a novel archaeal lineage.</title>
        <authorList>
            <person name="Haroon M.F."/>
            <person name="Hu S."/>
            <person name="Shi Y."/>
            <person name="Imelfort M."/>
            <person name="Keller J."/>
            <person name="Hugenholtz P."/>
            <person name="Yuan Z."/>
            <person name="Tyson G.W."/>
        </authorList>
    </citation>
    <scope>NUCLEOTIDE SEQUENCE [LARGE SCALE GENOMIC DNA]</scope>
    <source>
        <strain evidence="3 4">ANME-2d</strain>
    </source>
</reference>
<evidence type="ECO:0000256" key="2">
    <source>
        <dbReference type="SAM" id="Coils"/>
    </source>
</evidence>
<dbReference type="InterPro" id="IPR007157">
    <property type="entry name" value="PspA_VIPP1"/>
</dbReference>
<dbReference type="PATRIC" id="fig|1392998.3.peg.197"/>
<dbReference type="OrthoDB" id="146015at2157"/>
<dbReference type="RefSeq" id="WP_048089020.1">
    <property type="nucleotide sequence ID" value="NZ_JMIY01000001.1"/>
</dbReference>
<sequence length="233" mass="26066">MGLIDRMSTVVKAKVNKILNRFEDPRETLDYSYEKQIELLQNVKRGVADVTTAKKRLELQKVKLEQNVERLDGQAREAVKAGREDLARIALERRSTTQAEIESLNQQVADVAKQQEKLVATERRLSTKVESFRSTKETIKAQYSAAEAQVKITESVSGISEEMSDVGLAVQRAHDKTEDMKARASALDELVEAGTLEDVTGGTKDDIERELAKIKSKSEVDAQLEAMKKEMGK</sequence>
<protein>
    <submittedName>
        <fullName evidence="3">Phage shock protein A (IM30), suppresses sigma54-dependent transcription</fullName>
    </submittedName>
</protein>
<dbReference type="PANTHER" id="PTHR31088">
    <property type="entry name" value="MEMBRANE-ASSOCIATED PROTEIN VIPP1, CHLOROPLASTIC"/>
    <property type="match status" value="1"/>
</dbReference>
<keyword evidence="2" id="KW-0175">Coiled coil</keyword>